<dbReference type="InterPro" id="IPR002139">
    <property type="entry name" value="Ribo/fructo_kinase"/>
</dbReference>
<feature type="binding site" evidence="9">
    <location>
        <begin position="253"/>
        <end position="254"/>
    </location>
    <ligand>
        <name>ATP</name>
        <dbReference type="ChEBI" id="CHEBI:30616"/>
    </ligand>
</feature>
<sequence>MAHIVVFGSINVDLVSKVAHIARPGETVLSPSYDTHFGGKGANQAVAAAHAARGHGLSVAMLGAVGRDAFGDQCLSNMDAAGVDIAGVQRSHERTGVAFISVDAQAENAITVASGANRHLSAGAVPQAACLGARAAVLQMEVPMVENLAFAQGLPDETRLIFNFAPAEDDTDPVALKALLSRTDIFVVNEHEAEVAGRIAGDGAHDFAQLATALGLDLVVTKGGAGVDLFARDGRFRHFDAPKVDVVDTTGAGDLFTGTLAARIAGKVPLDEAIAAACNAASIAVTRPGAQVDVFA</sequence>
<keyword evidence="3 9" id="KW-0547">Nucleotide-binding</keyword>
<keyword evidence="4 9" id="KW-0418">Kinase</keyword>
<dbReference type="GO" id="GO:0046872">
    <property type="term" value="F:metal ion binding"/>
    <property type="evidence" value="ECO:0007669"/>
    <property type="project" value="UniProtKB-KW"/>
</dbReference>
<feature type="binding site" evidence="9">
    <location>
        <position position="289"/>
    </location>
    <ligand>
        <name>K(+)</name>
        <dbReference type="ChEBI" id="CHEBI:29103"/>
    </ligand>
</feature>
<protein>
    <recommendedName>
        <fullName evidence="9">Ribokinase</fullName>
        <shortName evidence="9">RK</shortName>
        <ecNumber evidence="9">2.7.1.15</ecNumber>
    </recommendedName>
</protein>
<dbReference type="GO" id="GO:0005829">
    <property type="term" value="C:cytosol"/>
    <property type="evidence" value="ECO:0007669"/>
    <property type="project" value="TreeGrafter"/>
</dbReference>
<keyword evidence="6 9" id="KW-0460">Magnesium</keyword>
<feature type="binding site" evidence="9">
    <location>
        <position position="287"/>
    </location>
    <ligand>
        <name>K(+)</name>
        <dbReference type="ChEBI" id="CHEBI:29103"/>
    </ligand>
</feature>
<evidence type="ECO:0000256" key="2">
    <source>
        <dbReference type="ARBA" id="ARBA00022723"/>
    </source>
</evidence>
<comment type="subcellular location">
    <subcellularLocation>
        <location evidence="9">Cytoplasm</location>
    </subcellularLocation>
</comment>
<feature type="binding site" evidence="9">
    <location>
        <position position="189"/>
    </location>
    <ligand>
        <name>ATP</name>
        <dbReference type="ChEBI" id="CHEBI:30616"/>
    </ligand>
</feature>
<dbReference type="UniPathway" id="UPA00916">
    <property type="reaction ID" value="UER00889"/>
</dbReference>
<evidence type="ECO:0000256" key="3">
    <source>
        <dbReference type="ARBA" id="ARBA00022741"/>
    </source>
</evidence>
<dbReference type="Gene3D" id="3.40.1190.20">
    <property type="match status" value="1"/>
</dbReference>
<keyword evidence="2 9" id="KW-0479">Metal-binding</keyword>
<dbReference type="SUPFAM" id="SSF53613">
    <property type="entry name" value="Ribokinase-like"/>
    <property type="match status" value="1"/>
</dbReference>
<dbReference type="HAMAP" id="MF_01987">
    <property type="entry name" value="Ribokinase"/>
    <property type="match status" value="1"/>
</dbReference>
<keyword evidence="8 9" id="KW-0119">Carbohydrate metabolism</keyword>
<dbReference type="Pfam" id="PF00294">
    <property type="entry name" value="PfkB"/>
    <property type="match status" value="1"/>
</dbReference>
<comment type="catalytic activity">
    <reaction evidence="9">
        <text>D-ribose + ATP = D-ribose 5-phosphate + ADP + H(+)</text>
        <dbReference type="Rhea" id="RHEA:13697"/>
        <dbReference type="ChEBI" id="CHEBI:15378"/>
        <dbReference type="ChEBI" id="CHEBI:30616"/>
        <dbReference type="ChEBI" id="CHEBI:47013"/>
        <dbReference type="ChEBI" id="CHEBI:78346"/>
        <dbReference type="ChEBI" id="CHEBI:456216"/>
        <dbReference type="EC" id="2.7.1.15"/>
    </reaction>
</comment>
<comment type="function">
    <text evidence="9">Catalyzes the phosphorylation of ribose at O-5 in a reaction requiring ATP and magnesium. The resulting D-ribose-5-phosphate can then be used either for sythesis of nucleotides, histidine, and tryptophan, or as a component of the pentose phosphate pathway.</text>
</comment>
<comment type="similarity">
    <text evidence="9">Belongs to the carbohydrate kinase PfkB family. Ribokinase subfamily.</text>
</comment>
<evidence type="ECO:0000259" key="10">
    <source>
        <dbReference type="Pfam" id="PF00294"/>
    </source>
</evidence>
<accession>A0A0P0Z352</accession>
<feature type="active site" description="Proton acceptor" evidence="9">
    <location>
        <position position="254"/>
    </location>
</feature>
<comment type="subunit">
    <text evidence="9">Homodimer.</text>
</comment>
<feature type="binding site" evidence="9">
    <location>
        <position position="141"/>
    </location>
    <ligand>
        <name>substrate</name>
    </ligand>
</feature>
<dbReference type="InterPro" id="IPR011877">
    <property type="entry name" value="Ribokinase"/>
</dbReference>
<dbReference type="EC" id="2.7.1.15" evidence="9"/>
<comment type="caution">
    <text evidence="9">Lacks conserved residue(s) required for the propagation of feature annotation.</text>
</comment>
<evidence type="ECO:0000256" key="1">
    <source>
        <dbReference type="ARBA" id="ARBA00022679"/>
    </source>
</evidence>
<feature type="domain" description="Carbohydrate kinase PfkB" evidence="10">
    <location>
        <begin position="1"/>
        <end position="292"/>
    </location>
</feature>
<evidence type="ECO:0000256" key="7">
    <source>
        <dbReference type="ARBA" id="ARBA00022958"/>
    </source>
</evidence>
<dbReference type="GO" id="GO:0004747">
    <property type="term" value="F:ribokinase activity"/>
    <property type="evidence" value="ECO:0007669"/>
    <property type="project" value="UniProtKB-UniRule"/>
</dbReference>
<feature type="binding site" evidence="9">
    <location>
        <position position="248"/>
    </location>
    <ligand>
        <name>K(+)</name>
        <dbReference type="ChEBI" id="CHEBI:29103"/>
    </ligand>
</feature>
<dbReference type="OrthoDB" id="9775849at2"/>
<keyword evidence="9" id="KW-0963">Cytoplasm</keyword>
<dbReference type="AlphaFoldDB" id="A0A0P0Z352"/>
<evidence type="ECO:0000256" key="5">
    <source>
        <dbReference type="ARBA" id="ARBA00022840"/>
    </source>
</evidence>
<feature type="binding site" evidence="9">
    <location>
        <begin position="11"/>
        <end position="13"/>
    </location>
    <ligand>
        <name>substrate</name>
    </ligand>
</feature>
<dbReference type="InterPro" id="IPR029056">
    <property type="entry name" value="Ribokinase-like"/>
</dbReference>
<feature type="binding site" evidence="9">
    <location>
        <position position="250"/>
    </location>
    <ligand>
        <name>K(+)</name>
        <dbReference type="ChEBI" id="CHEBI:29103"/>
    </ligand>
</feature>
<dbReference type="InterPro" id="IPR011611">
    <property type="entry name" value="PfkB_dom"/>
</dbReference>
<keyword evidence="5 9" id="KW-0067">ATP-binding</keyword>
<proteinExistence type="inferred from homology"/>
<gene>
    <name evidence="9" type="primary">rbsK</name>
</gene>
<evidence type="ECO:0000256" key="6">
    <source>
        <dbReference type="ARBA" id="ARBA00022842"/>
    </source>
</evidence>
<keyword evidence="1 9" id="KW-0808">Transferase</keyword>
<comment type="cofactor">
    <cofactor evidence="9">
        <name>Mg(2+)</name>
        <dbReference type="ChEBI" id="CHEBI:18420"/>
    </cofactor>
    <text evidence="9">Requires a divalent cation, most likely magnesium in vivo, as an electrophilic catalyst to aid phosphoryl group transfer. It is the chelate of the metal and the nucleotide that is the actual substrate.</text>
</comment>
<dbReference type="PRINTS" id="PR00990">
    <property type="entry name" value="RIBOKINASE"/>
</dbReference>
<dbReference type="PANTHER" id="PTHR10584:SF166">
    <property type="entry name" value="RIBOKINASE"/>
    <property type="match status" value="1"/>
</dbReference>
<dbReference type="RefSeq" id="WP_062226100.1">
    <property type="nucleotide sequence ID" value="NZ_BBWR01000002.1"/>
</dbReference>
<evidence type="ECO:0000313" key="11">
    <source>
        <dbReference type="EMBL" id="BAT28454.1"/>
    </source>
</evidence>
<evidence type="ECO:0000256" key="8">
    <source>
        <dbReference type="ARBA" id="ARBA00023277"/>
    </source>
</evidence>
<comment type="activity regulation">
    <text evidence="9">Activated by a monovalent cation that binds near, but not in, the active site. The most likely occupant of the site in vivo is potassium. Ion binding induces a conformational change that may alter substrate affinity.</text>
</comment>
<feature type="binding site" evidence="9">
    <location>
        <begin position="221"/>
        <end position="226"/>
    </location>
    <ligand>
        <name>ATP</name>
        <dbReference type="ChEBI" id="CHEBI:30616"/>
    </ligand>
</feature>
<name>A0A0P0Z352_9HYPH</name>
<comment type="pathway">
    <text evidence="9">Carbohydrate metabolism; D-ribose degradation; D-ribose 5-phosphate from beta-D-ribopyranose: step 2/2.</text>
</comment>
<dbReference type="GO" id="GO:0019303">
    <property type="term" value="P:D-ribose catabolic process"/>
    <property type="evidence" value="ECO:0007669"/>
    <property type="project" value="UniProtKB-UniRule"/>
</dbReference>
<dbReference type="GO" id="GO:0005524">
    <property type="term" value="F:ATP binding"/>
    <property type="evidence" value="ECO:0007669"/>
    <property type="project" value="UniProtKB-UniRule"/>
</dbReference>
<dbReference type="EMBL" id="LC066377">
    <property type="protein sequence ID" value="BAT28454.1"/>
    <property type="molecule type" value="Genomic_DNA"/>
</dbReference>
<keyword evidence="7 9" id="KW-0630">Potassium</keyword>
<dbReference type="PANTHER" id="PTHR10584">
    <property type="entry name" value="SUGAR KINASE"/>
    <property type="match status" value="1"/>
</dbReference>
<feature type="binding site" evidence="9">
    <location>
        <position position="284"/>
    </location>
    <ligand>
        <name>K(+)</name>
        <dbReference type="ChEBI" id="CHEBI:29103"/>
    </ligand>
</feature>
<reference evidence="11" key="1">
    <citation type="journal article" date="2015" name="Proc. Natl. Acad. Sci. U.S.A.">
        <title>Bacterial clade with the ribosomal RNA operon on a small plasmid rather than the chromosome.</title>
        <authorList>
            <person name="Anda M."/>
            <person name="Ohtsubo Y."/>
            <person name="Okubo T."/>
            <person name="Sugawara M."/>
            <person name="Nagata Y."/>
            <person name="Tsuda M."/>
            <person name="Minamisawa K."/>
            <person name="Mitsui H."/>
        </authorList>
    </citation>
    <scope>NUCLEOTIDE SEQUENCE</scope>
    <source>
        <strain evidence="11">JCM 14755</strain>
    </source>
</reference>
<organism evidence="11">
    <name type="scientific">Aureimonas frigidaquae</name>
    <dbReference type="NCBI Taxonomy" id="424757"/>
    <lineage>
        <taxon>Bacteria</taxon>
        <taxon>Pseudomonadati</taxon>
        <taxon>Pseudomonadota</taxon>
        <taxon>Alphaproteobacteria</taxon>
        <taxon>Hyphomicrobiales</taxon>
        <taxon>Aurantimonadaceae</taxon>
        <taxon>Aureimonas</taxon>
    </lineage>
</organism>
<evidence type="ECO:0000256" key="4">
    <source>
        <dbReference type="ARBA" id="ARBA00022777"/>
    </source>
</evidence>
<feature type="binding site" evidence="9">
    <location>
        <begin position="39"/>
        <end position="43"/>
    </location>
    <ligand>
        <name>substrate</name>
    </ligand>
</feature>
<feature type="binding site" evidence="9">
    <location>
        <position position="254"/>
    </location>
    <ligand>
        <name>substrate</name>
    </ligand>
</feature>
<evidence type="ECO:0000256" key="9">
    <source>
        <dbReference type="HAMAP-Rule" id="MF_01987"/>
    </source>
</evidence>